<dbReference type="GO" id="GO:0005783">
    <property type="term" value="C:endoplasmic reticulum"/>
    <property type="evidence" value="ECO:0007669"/>
    <property type="project" value="TreeGrafter"/>
</dbReference>
<feature type="region of interest" description="Disordered" evidence="5">
    <location>
        <begin position="1"/>
        <end position="22"/>
    </location>
</feature>
<feature type="domain" description="AMP-dependent synthetase/ligase" evidence="6">
    <location>
        <begin position="326"/>
        <end position="662"/>
    </location>
</feature>
<keyword evidence="2" id="KW-0597">Phosphoprotein</keyword>
<keyword evidence="1" id="KW-0596">Phosphopantetheine</keyword>
<dbReference type="Gene3D" id="3.40.50.12780">
    <property type="entry name" value="N-terminal domain of ligase-like"/>
    <property type="match status" value="1"/>
</dbReference>
<accession>A0A9N8H809</accession>
<keyword evidence="9" id="KW-1185">Reference proteome</keyword>
<evidence type="ECO:0000313" key="8">
    <source>
        <dbReference type="EMBL" id="CAB9502750.1"/>
    </source>
</evidence>
<dbReference type="SUPFAM" id="SSF56801">
    <property type="entry name" value="Acetyl-CoA synthetase-like"/>
    <property type="match status" value="1"/>
</dbReference>
<dbReference type="SUPFAM" id="SSF51735">
    <property type="entry name" value="NAD(P)-binding Rossmann-fold domains"/>
    <property type="match status" value="1"/>
</dbReference>
<dbReference type="Pfam" id="PF07993">
    <property type="entry name" value="NAD_binding_4"/>
    <property type="match status" value="1"/>
</dbReference>
<evidence type="ECO:0000256" key="2">
    <source>
        <dbReference type="ARBA" id="ARBA00022553"/>
    </source>
</evidence>
<dbReference type="InterPro" id="IPR013120">
    <property type="entry name" value="FAR_NAD-bd"/>
</dbReference>
<dbReference type="Gene3D" id="3.40.50.720">
    <property type="entry name" value="NAD(P)-binding Rossmann-like Domain"/>
    <property type="match status" value="1"/>
</dbReference>
<dbReference type="PANTHER" id="PTHR43272">
    <property type="entry name" value="LONG-CHAIN-FATTY-ACID--COA LIGASE"/>
    <property type="match status" value="1"/>
</dbReference>
<dbReference type="EMBL" id="CAICTM010000144">
    <property type="protein sequence ID" value="CAB9502750.1"/>
    <property type="molecule type" value="Genomic_DNA"/>
</dbReference>
<dbReference type="AlphaFoldDB" id="A0A9N8H809"/>
<name>A0A9N8H809_9STRA</name>
<dbReference type="InterPro" id="IPR036291">
    <property type="entry name" value="NAD(P)-bd_dom_sf"/>
</dbReference>
<reference evidence="8" key="1">
    <citation type="submission" date="2020-06" db="EMBL/GenBank/DDBJ databases">
        <authorList>
            <consortium name="Plant Systems Biology data submission"/>
        </authorList>
    </citation>
    <scope>NUCLEOTIDE SEQUENCE</scope>
    <source>
        <strain evidence="8">D6</strain>
    </source>
</reference>
<dbReference type="Pfam" id="PF00501">
    <property type="entry name" value="AMP-binding"/>
    <property type="match status" value="1"/>
</dbReference>
<evidence type="ECO:0000259" key="6">
    <source>
        <dbReference type="Pfam" id="PF00501"/>
    </source>
</evidence>
<dbReference type="Proteomes" id="UP001153069">
    <property type="component" value="Unassembled WGS sequence"/>
</dbReference>
<organism evidence="8 9">
    <name type="scientific">Seminavis robusta</name>
    <dbReference type="NCBI Taxonomy" id="568900"/>
    <lineage>
        <taxon>Eukaryota</taxon>
        <taxon>Sar</taxon>
        <taxon>Stramenopiles</taxon>
        <taxon>Ochrophyta</taxon>
        <taxon>Bacillariophyta</taxon>
        <taxon>Bacillariophyceae</taxon>
        <taxon>Bacillariophycidae</taxon>
        <taxon>Naviculales</taxon>
        <taxon>Naviculaceae</taxon>
        <taxon>Seminavis</taxon>
    </lineage>
</organism>
<dbReference type="PANTHER" id="PTHR43272:SF33">
    <property type="entry name" value="AMP-BINDING DOMAIN-CONTAINING PROTEIN-RELATED"/>
    <property type="match status" value="1"/>
</dbReference>
<dbReference type="GO" id="GO:0016020">
    <property type="term" value="C:membrane"/>
    <property type="evidence" value="ECO:0007669"/>
    <property type="project" value="TreeGrafter"/>
</dbReference>
<feature type="domain" description="Thioester reductase (TE)" evidence="7">
    <location>
        <begin position="908"/>
        <end position="946"/>
    </location>
</feature>
<dbReference type="GO" id="GO:0004467">
    <property type="term" value="F:long-chain fatty acid-CoA ligase activity"/>
    <property type="evidence" value="ECO:0007669"/>
    <property type="project" value="TreeGrafter"/>
</dbReference>
<evidence type="ECO:0000256" key="5">
    <source>
        <dbReference type="SAM" id="MobiDB-lite"/>
    </source>
</evidence>
<dbReference type="OrthoDB" id="429813at2759"/>
<protein>
    <submittedName>
        <fullName evidence="8">Domain-containing protein</fullName>
    </submittedName>
</protein>
<evidence type="ECO:0000256" key="4">
    <source>
        <dbReference type="ARBA" id="ARBA00022840"/>
    </source>
</evidence>
<dbReference type="GO" id="GO:0005524">
    <property type="term" value="F:ATP binding"/>
    <property type="evidence" value="ECO:0007669"/>
    <property type="project" value="UniProtKB-KW"/>
</dbReference>
<comment type="caution">
    <text evidence="8">The sequence shown here is derived from an EMBL/GenBank/DDBJ whole genome shotgun (WGS) entry which is preliminary data.</text>
</comment>
<proteinExistence type="predicted"/>
<evidence type="ECO:0000256" key="3">
    <source>
        <dbReference type="ARBA" id="ARBA00022741"/>
    </source>
</evidence>
<gene>
    <name evidence="8" type="ORF">SEMRO_145_G067230.1</name>
</gene>
<sequence>MKITSKTIQKRRGCSPGKSKTSHEDLLAVIEDPSKSQAQEVIGILVEYAAQLKDFNLKYKAADTGTNKKMEVSPSLLDQRMEKLWEDREKCIRRLEILKDKKEKLQVLLKELKPISKKVNRLCRVAKEDEEFAQCLRMVVASNWVILQDLILEGHRTNPKLLLNTVSDVVDENLREKQKLLLCWQETYLGDGVLDMTVLENETPESSDNQWVPLDAKEARGCDSLTDLAGNGEVEFAAINSATDICDTCGWRIGFSDPRWRCTVCLQTQCDSCHRHFCENFHGQHIDKVQNGKLGMVLEKIHPSMARLEASSCQSLAEAMYTILDKWGDRPAFCVYPDKGRHPSWLSYRQVLNAALKRVTKLRELQCNQVALCFPAASIDFYLWDIACIMAGIITIGIPCPPPAVEDWPDSVGCVVCSGATQKRYNDRIPSKACWIDASSADDLAPFDASRLVQRNKPDPEDSICTIFFTSGTTGKPKLVPETRRRFKDDNFNSSFVRGRLECSVSFLPPCWGTDRHIIYWSVAFGNRVGFAPQSPTMPQLVEAMEMYKPTWMVIPPTVAQFLCSLGGGDNQPPSLGGNIEFLSVGGGPTSQGMLRGLRDIYGIKDVREGYGSTEVGGIASNGWFHLDILKSVRIRDPNHPSDQEGGWLDKRKEGVVGELWIGDINTSDIVEVTSWGQHVRVIGRSKDAGTFKLENGKWCALIDIEDEITRSCCPELFDEVMVWVNHKGTLVMLGSRAAPRWGSAGADRKSLLQETIKRTNLNHEKRPKALLLTNEPLPKTVTLKVQRGKVIQQFQQVANSLELNSPSLSEDNEDVPAQDVADIAALVLGGPVDSSKSFMENGGDSMTAVLWFKEIERRLGKEAVSDWRALLDNPLECQGAPIDKTEEEEVTVEPPAAVDSTADSILLTGATGFFGKHVLQAILRKHEDVVVVCLVREASVSAIEASRRVLVVTSVPKERKYWYVIHLAANVNHVLGYRALKADNVDMTEYLLRLRVAPMIYCSSMSTREGTAPFPDGYTQSKWVSEQMVLRSGGKCFWPPLLVWGNRRDWLTRLLQHSLRTGYYPSDLGFVVACPVDVAARDLVEGRPCSAWDLDLSELFLRLRVETGTLQPLPLTSFVEELQKDQESPAYPILPLLRGKAMVGNTRTRSLQPLEIDAKLVLSSLHG</sequence>
<dbReference type="PROSITE" id="PS00455">
    <property type="entry name" value="AMP_BINDING"/>
    <property type="match status" value="1"/>
</dbReference>
<evidence type="ECO:0000256" key="1">
    <source>
        <dbReference type="ARBA" id="ARBA00022450"/>
    </source>
</evidence>
<keyword evidence="4" id="KW-0067">ATP-binding</keyword>
<dbReference type="InterPro" id="IPR042099">
    <property type="entry name" value="ANL_N_sf"/>
</dbReference>
<dbReference type="InterPro" id="IPR000873">
    <property type="entry name" value="AMP-dep_synth/lig_dom"/>
</dbReference>
<keyword evidence="3" id="KW-0547">Nucleotide-binding</keyword>
<dbReference type="InterPro" id="IPR020845">
    <property type="entry name" value="AMP-binding_CS"/>
</dbReference>
<evidence type="ECO:0000313" key="9">
    <source>
        <dbReference type="Proteomes" id="UP001153069"/>
    </source>
</evidence>
<evidence type="ECO:0000259" key="7">
    <source>
        <dbReference type="Pfam" id="PF07993"/>
    </source>
</evidence>